<evidence type="ECO:0000256" key="1">
    <source>
        <dbReference type="SAM" id="MobiDB-lite"/>
    </source>
</evidence>
<evidence type="ECO:0000313" key="2">
    <source>
        <dbReference type="EMBL" id="MBL6082005.1"/>
    </source>
</evidence>
<organism evidence="2 3">
    <name type="scientific">Belnapia arida</name>
    <dbReference type="NCBI Taxonomy" id="2804533"/>
    <lineage>
        <taxon>Bacteria</taxon>
        <taxon>Pseudomonadati</taxon>
        <taxon>Pseudomonadota</taxon>
        <taxon>Alphaproteobacteria</taxon>
        <taxon>Acetobacterales</taxon>
        <taxon>Roseomonadaceae</taxon>
        <taxon>Belnapia</taxon>
    </lineage>
</organism>
<feature type="region of interest" description="Disordered" evidence="1">
    <location>
        <begin position="1"/>
        <end position="23"/>
    </location>
</feature>
<name>A0ABS1UBW0_9PROT</name>
<dbReference type="Proteomes" id="UP000660885">
    <property type="component" value="Unassembled WGS sequence"/>
</dbReference>
<proteinExistence type="predicted"/>
<dbReference type="EMBL" id="JAETWB010000044">
    <property type="protein sequence ID" value="MBL6082005.1"/>
    <property type="molecule type" value="Genomic_DNA"/>
</dbReference>
<protein>
    <submittedName>
        <fullName evidence="2">Uncharacterized protein</fullName>
    </submittedName>
</protein>
<gene>
    <name evidence="2" type="ORF">JMJ56_28910</name>
</gene>
<comment type="caution">
    <text evidence="2">The sequence shown here is derived from an EMBL/GenBank/DDBJ whole genome shotgun (WGS) entry which is preliminary data.</text>
</comment>
<reference evidence="2 3" key="1">
    <citation type="submission" date="2021-01" db="EMBL/GenBank/DDBJ databases">
        <title>Belnapia mucosa sp. nov. and Belnapia arida sp. nov., isolated from the Tabernas Desert (Almeria, Spain).</title>
        <authorList>
            <person name="Molina-Menor E."/>
            <person name="Vidal-Verdu A."/>
            <person name="Calonge A."/>
            <person name="Satari L."/>
            <person name="Pereto J."/>
            <person name="Porcar M."/>
        </authorList>
    </citation>
    <scope>NUCLEOTIDE SEQUENCE [LARGE SCALE GENOMIC DNA]</scope>
    <source>
        <strain evidence="2 3">T18</strain>
    </source>
</reference>
<evidence type="ECO:0000313" key="3">
    <source>
        <dbReference type="Proteomes" id="UP000660885"/>
    </source>
</evidence>
<sequence length="45" mass="4700">MSPDAGVVAGNPEMPASQGEGGNFFATLVDEDVGPRTRNRCHKAL</sequence>
<accession>A0ABS1UBW0</accession>
<keyword evidence="3" id="KW-1185">Reference proteome</keyword>
<dbReference type="RefSeq" id="WP_202835218.1">
    <property type="nucleotide sequence ID" value="NZ_JAETWB010000044.1"/>
</dbReference>